<dbReference type="InterPro" id="IPR013602">
    <property type="entry name" value="Dynein_heavy_linker"/>
</dbReference>
<accession>A0A5J4WJ48</accession>
<comment type="caution">
    <text evidence="2">The sequence shown here is derived from an EMBL/GenBank/DDBJ whole genome shotgun (WGS) entry which is preliminary data.</text>
</comment>
<dbReference type="Pfam" id="PF08393">
    <property type="entry name" value="DHC_N2"/>
    <property type="match status" value="1"/>
</dbReference>
<name>A0A5J4WJ48_9EUKA</name>
<proteinExistence type="predicted"/>
<dbReference type="OrthoDB" id="286107at2759"/>
<evidence type="ECO:0000313" key="3">
    <source>
        <dbReference type="Proteomes" id="UP000324800"/>
    </source>
</evidence>
<evidence type="ECO:0000313" key="2">
    <source>
        <dbReference type="EMBL" id="KAA6395114.1"/>
    </source>
</evidence>
<sequence length="157" mass="18682">MQYLGQEYDKFWHNIMKAFYEFPSAQRAITQPRLANIFRQHNQTEDQIQAALNGLLITKRNTFDRFFFLLNEDLLEILKEEKYPMKVMPYMNKLFDNIKSLDFSNPDDFILTEIITINSGYSGRNELLDNLKQLFRLVIMMIPDYKTFDSQSASQDN</sequence>
<feature type="domain" description="Dynein heavy chain linker" evidence="1">
    <location>
        <begin position="7"/>
        <end position="117"/>
    </location>
</feature>
<dbReference type="Proteomes" id="UP000324800">
    <property type="component" value="Unassembled WGS sequence"/>
</dbReference>
<dbReference type="GO" id="GO:0051959">
    <property type="term" value="F:dynein light intermediate chain binding"/>
    <property type="evidence" value="ECO:0007669"/>
    <property type="project" value="InterPro"/>
</dbReference>
<dbReference type="AlphaFoldDB" id="A0A5J4WJ48"/>
<dbReference type="InterPro" id="IPR042228">
    <property type="entry name" value="Dynein_linker_3"/>
</dbReference>
<reference evidence="2 3" key="1">
    <citation type="submission" date="2019-03" db="EMBL/GenBank/DDBJ databases">
        <title>Single cell metagenomics reveals metabolic interactions within the superorganism composed of flagellate Streblomastix strix and complex community of Bacteroidetes bacteria on its surface.</title>
        <authorList>
            <person name="Treitli S.C."/>
            <person name="Kolisko M."/>
            <person name="Husnik F."/>
            <person name="Keeling P."/>
            <person name="Hampl V."/>
        </authorList>
    </citation>
    <scope>NUCLEOTIDE SEQUENCE [LARGE SCALE GENOMIC DNA]</scope>
    <source>
        <strain evidence="2">ST1C</strain>
    </source>
</reference>
<protein>
    <recommendedName>
        <fullName evidence="1">Dynein heavy chain linker domain-containing protein</fullName>
    </recommendedName>
</protein>
<dbReference type="GO" id="GO:0030286">
    <property type="term" value="C:dynein complex"/>
    <property type="evidence" value="ECO:0007669"/>
    <property type="project" value="InterPro"/>
</dbReference>
<dbReference type="EMBL" id="SNRW01001768">
    <property type="protein sequence ID" value="KAA6395114.1"/>
    <property type="molecule type" value="Genomic_DNA"/>
</dbReference>
<evidence type="ECO:0000259" key="1">
    <source>
        <dbReference type="Pfam" id="PF08393"/>
    </source>
</evidence>
<dbReference type="GO" id="GO:0007018">
    <property type="term" value="P:microtubule-based movement"/>
    <property type="evidence" value="ECO:0007669"/>
    <property type="project" value="InterPro"/>
</dbReference>
<dbReference type="InterPro" id="IPR042222">
    <property type="entry name" value="Dynein_2_N"/>
</dbReference>
<dbReference type="PANTHER" id="PTHR45703">
    <property type="entry name" value="DYNEIN HEAVY CHAIN"/>
    <property type="match status" value="1"/>
</dbReference>
<dbReference type="GO" id="GO:0005524">
    <property type="term" value="F:ATP binding"/>
    <property type="evidence" value="ECO:0007669"/>
    <property type="project" value="InterPro"/>
</dbReference>
<dbReference type="Gene3D" id="1.20.140.100">
    <property type="entry name" value="Dynein heavy chain, N-terminal domain 2"/>
    <property type="match status" value="1"/>
</dbReference>
<dbReference type="InterPro" id="IPR026983">
    <property type="entry name" value="DHC"/>
</dbReference>
<dbReference type="Gene3D" id="3.20.180.20">
    <property type="entry name" value="Dynein heavy chain, N-terminal domain 2"/>
    <property type="match status" value="1"/>
</dbReference>
<dbReference type="GO" id="GO:0045505">
    <property type="term" value="F:dynein intermediate chain binding"/>
    <property type="evidence" value="ECO:0007669"/>
    <property type="project" value="InterPro"/>
</dbReference>
<gene>
    <name evidence="2" type="ORF">EZS28_009366</name>
</gene>
<dbReference type="PANTHER" id="PTHR45703:SF36">
    <property type="entry name" value="DYNEIN HEAVY CHAIN, CYTOPLASMIC"/>
    <property type="match status" value="1"/>
</dbReference>
<organism evidence="2 3">
    <name type="scientific">Streblomastix strix</name>
    <dbReference type="NCBI Taxonomy" id="222440"/>
    <lineage>
        <taxon>Eukaryota</taxon>
        <taxon>Metamonada</taxon>
        <taxon>Preaxostyla</taxon>
        <taxon>Oxymonadida</taxon>
        <taxon>Streblomastigidae</taxon>
        <taxon>Streblomastix</taxon>
    </lineage>
</organism>